<sequence length="451" mass="51295">MGFEPGSKQLQDGGRNSKGLYHKLLLLLTVIGINVLAFYTFSRSSNSHDKDQGSNSSQQELNQFSLTSNALIVKLSQTKEELKNTQHELQVAREELKLMLDQIGELTRSHLIALQAADRRGLQKQPALSHIPDSAELQALIEPRKLPLGWNPSLNSDSMVAPVGHRCLMQDEDIKKFMDYELGGTCPDDESLAQKLLLAGCEPLPRRRCFAQTPANYSEPYPIPRSFWEGPPDGNIVWTPYECKSFECLNSRAKRKVFADCLDCFDLEGRERHRWLFMSNQLDYTIDEVLELKPGSIRIGLDIGGGTGSFAVRMREHNVTIVTTSLNLGGPFNNFIAQRGVIPIFLTIAQRLPFFDNTLDIVHSMHVLSNWIPEETLEFILLDIDRVLRPGGLFWLDHFFCLRPELNKYVPMIERLGYKKLKWGVGEKLDRGRELQEMYVSAVLEKPIKRP</sequence>
<proteinExistence type="predicted"/>
<accession>A0ACC2EGK7</accession>
<evidence type="ECO:0000313" key="1">
    <source>
        <dbReference type="EMBL" id="KAJ7565629.1"/>
    </source>
</evidence>
<organism evidence="1 2">
    <name type="scientific">Diphasiastrum complanatum</name>
    <name type="common">Issler's clubmoss</name>
    <name type="synonym">Lycopodium complanatum</name>
    <dbReference type="NCBI Taxonomy" id="34168"/>
    <lineage>
        <taxon>Eukaryota</taxon>
        <taxon>Viridiplantae</taxon>
        <taxon>Streptophyta</taxon>
        <taxon>Embryophyta</taxon>
        <taxon>Tracheophyta</taxon>
        <taxon>Lycopodiopsida</taxon>
        <taxon>Lycopodiales</taxon>
        <taxon>Lycopodiaceae</taxon>
        <taxon>Lycopodioideae</taxon>
        <taxon>Diphasiastrum</taxon>
    </lineage>
</organism>
<keyword evidence="2" id="KW-1185">Reference proteome</keyword>
<dbReference type="EMBL" id="CM055093">
    <property type="protein sequence ID" value="KAJ7565629.1"/>
    <property type="molecule type" value="Genomic_DNA"/>
</dbReference>
<gene>
    <name evidence="1" type="ORF">O6H91_02G068100</name>
</gene>
<name>A0ACC2EGK7_DIPCM</name>
<reference evidence="2" key="1">
    <citation type="journal article" date="2024" name="Proc. Natl. Acad. Sci. U.S.A.">
        <title>Extraordinary preservation of gene collinearity over three hundred million years revealed in homosporous lycophytes.</title>
        <authorList>
            <person name="Li C."/>
            <person name="Wickell D."/>
            <person name="Kuo L.Y."/>
            <person name="Chen X."/>
            <person name="Nie B."/>
            <person name="Liao X."/>
            <person name="Peng D."/>
            <person name="Ji J."/>
            <person name="Jenkins J."/>
            <person name="Williams M."/>
            <person name="Shu S."/>
            <person name="Plott C."/>
            <person name="Barry K."/>
            <person name="Rajasekar S."/>
            <person name="Grimwood J."/>
            <person name="Han X."/>
            <person name="Sun S."/>
            <person name="Hou Z."/>
            <person name="He W."/>
            <person name="Dai G."/>
            <person name="Sun C."/>
            <person name="Schmutz J."/>
            <person name="Leebens-Mack J.H."/>
            <person name="Li F.W."/>
            <person name="Wang L."/>
        </authorList>
    </citation>
    <scope>NUCLEOTIDE SEQUENCE [LARGE SCALE GENOMIC DNA]</scope>
    <source>
        <strain evidence="2">cv. PW_Plant_1</strain>
    </source>
</reference>
<evidence type="ECO:0000313" key="2">
    <source>
        <dbReference type="Proteomes" id="UP001162992"/>
    </source>
</evidence>
<protein>
    <submittedName>
        <fullName evidence="1">Uncharacterized protein</fullName>
    </submittedName>
</protein>
<comment type="caution">
    <text evidence="1">The sequence shown here is derived from an EMBL/GenBank/DDBJ whole genome shotgun (WGS) entry which is preliminary data.</text>
</comment>
<dbReference type="Proteomes" id="UP001162992">
    <property type="component" value="Chromosome 2"/>
</dbReference>